<feature type="transmembrane region" description="Helical" evidence="1">
    <location>
        <begin position="404"/>
        <end position="430"/>
    </location>
</feature>
<dbReference type="RefSeq" id="WP_106170250.1">
    <property type="nucleotide sequence ID" value="NZ_RSCK01000059.1"/>
</dbReference>
<evidence type="ECO:0000313" key="3">
    <source>
        <dbReference type="Proteomes" id="UP000282574"/>
    </source>
</evidence>
<dbReference type="EMBL" id="RSCK01000059">
    <property type="protein sequence ID" value="RUT07526.1"/>
    <property type="molecule type" value="Genomic_DNA"/>
</dbReference>
<keyword evidence="1" id="KW-0812">Transmembrane</keyword>
<evidence type="ECO:0008006" key="4">
    <source>
        <dbReference type="Google" id="ProtNLM"/>
    </source>
</evidence>
<feature type="transmembrane region" description="Helical" evidence="1">
    <location>
        <begin position="177"/>
        <end position="203"/>
    </location>
</feature>
<name>A0AB37UEK8_9CYAN</name>
<protein>
    <recommendedName>
        <fullName evidence="4">Membrane protein insertase YidC</fullName>
    </recommendedName>
</protein>
<keyword evidence="1" id="KW-0472">Membrane</keyword>
<keyword evidence="1" id="KW-1133">Transmembrane helix</keyword>
<organism evidence="2 3">
    <name type="scientific">Chroococcidiopsis cubana SAG 39.79</name>
    <dbReference type="NCBI Taxonomy" id="388085"/>
    <lineage>
        <taxon>Bacteria</taxon>
        <taxon>Bacillati</taxon>
        <taxon>Cyanobacteriota</taxon>
        <taxon>Cyanophyceae</taxon>
        <taxon>Chroococcidiopsidales</taxon>
        <taxon>Chroococcidiopsidaceae</taxon>
        <taxon>Chroococcidiopsis</taxon>
    </lineage>
</organism>
<comment type="caution">
    <text evidence="2">The sequence shown here is derived from an EMBL/GenBank/DDBJ whole genome shotgun (WGS) entry which is preliminary data.</text>
</comment>
<proteinExistence type="predicted"/>
<keyword evidence="3" id="KW-1185">Reference proteome</keyword>
<dbReference type="AlphaFoldDB" id="A0AB37UEK8"/>
<accession>A0AB37UEK8</accession>
<feature type="transmembrane region" description="Helical" evidence="1">
    <location>
        <begin position="450"/>
        <end position="474"/>
    </location>
</feature>
<dbReference type="Proteomes" id="UP000282574">
    <property type="component" value="Unassembled WGS sequence"/>
</dbReference>
<evidence type="ECO:0000313" key="2">
    <source>
        <dbReference type="EMBL" id="RUT07526.1"/>
    </source>
</evidence>
<evidence type="ECO:0000256" key="1">
    <source>
        <dbReference type="SAM" id="Phobius"/>
    </source>
</evidence>
<sequence length="536" mass="62524">MAALQESSVAKLLGAGRSGKVFLVESQSGAIARKIFYPDTIANIIHYFFFGSPNPYIWNKDAIACAFYRRKILGELVQFWFGDRLTVADALSTKWNQEFKAYQIDTEFIKGRHVSLLQPCSRERAIELPTLVRGIMLPLQNKLIEAGLDGLVWQAGKGTPTALNNFLLASDTSNQPVFVWIDLESGVPALFPINIIALFSFYLPKTLKYKRAMFDDVDNYKLKRYIHNYQVELVANIGSQKYQEVLGWVDRLEYHQDEWKSMRRVDRSIQYQLKKGAIDEQQARWYSEHFLLWYTRGFWNIFQKIINQLLIQLPIALVHKIINIPYLQFFYNLWRFILSQRYRINIVRNYVTRRIERWRDRKHLRDEEANSLLQSLEREKSSEYLTDFGVHLGIKLFVKIIEYVLVPLLYFVGLINELVFITWLIVGGPVYRTIYTSWRALQAAIARQEIPWVALLVGLIPTAGILAYPCQIIWSAKGKKQKIAQFIVYDFFTRIGAKIPAWGGEDTNTEHFFNQIADKIANRQLNRRKPLESAKL</sequence>
<gene>
    <name evidence="2" type="ORF">DSM107010_49980</name>
</gene>
<reference evidence="2 3" key="1">
    <citation type="journal article" date="2019" name="Genome Biol. Evol.">
        <title>Day and night: Metabolic profiles and evolutionary relationships of six axenic non-marine cyanobacteria.</title>
        <authorList>
            <person name="Will S.E."/>
            <person name="Henke P."/>
            <person name="Boedeker C."/>
            <person name="Huang S."/>
            <person name="Brinkmann H."/>
            <person name="Rohde M."/>
            <person name="Jarek M."/>
            <person name="Friedl T."/>
            <person name="Seufert S."/>
            <person name="Schumacher M."/>
            <person name="Overmann J."/>
            <person name="Neumann-Schaal M."/>
            <person name="Petersen J."/>
        </authorList>
    </citation>
    <scope>NUCLEOTIDE SEQUENCE [LARGE SCALE GENOMIC DNA]</scope>
    <source>
        <strain evidence="2 3">SAG 39.79</strain>
    </source>
</reference>